<protein>
    <submittedName>
        <fullName evidence="1">Uncharacterized protein</fullName>
    </submittedName>
</protein>
<evidence type="ECO:0000313" key="2">
    <source>
        <dbReference type="Proteomes" id="UP000309997"/>
    </source>
</evidence>
<dbReference type="EMBL" id="RCHU02000005">
    <property type="protein sequence ID" value="KAL3591198.1"/>
    <property type="molecule type" value="Genomic_DNA"/>
</dbReference>
<dbReference type="Proteomes" id="UP000309997">
    <property type="component" value="Unassembled WGS sequence"/>
</dbReference>
<proteinExistence type="predicted"/>
<comment type="caution">
    <text evidence="1">The sequence shown here is derived from an EMBL/GenBank/DDBJ whole genome shotgun (WGS) entry which is preliminary data.</text>
</comment>
<sequence>MEVQITSRKLIKPSVHTPPHLQILKLSILDQIAGRWTMSRFINAWATTHFHDQGISKVTPPIFVSPFNFPDSSRLRFPVPPPRMASKKIVTKIFRFDREAIEKLKSEVISGADSGVKHLPSRVEVVSALIWKALISVAKEKHGYLRSSSMSMPFNLRGKVGVPLDNQCGNLCRPIIARFDAKNQSKLVLSELVSLIGDAKRRASSECVKAINIPEMFSMVTNSFAEMFEELNKSEMAVLLSLSDFLGCVSMSLVISCAVRLVPVPAEELDDRIQDILGQYQKDFEGGVSAETLGARFGGYGSFLPTYQRSPSIWSNPVTQRKVQSHGMLPPSRDDQLTEGASQNSTSSLHETVSARPAAALRISSPLPLARPLPEDRLVKIQSSREYVSGYEPLQRPVNQSDQKMLKLRIKVGSDNCLPEQKISAIYSNLGLDMSPSLSSEDTDSPSEWERDFPDSLEEQMDSPTCIVRIMTSSAIPSGAMLSPLHDCLLNLSEQKDSLDHERTAPVQEFSVLWADEKGPVKKQKKPSDRSVRLVELKNEHFYDPPNCFSAFLKNESRIETSNGNHMLSDARNHPPGSKTAKMGGVAAGTGTKFRTNVSGAKEETFSQKDSKMHEVSAKATLTRKVLKDKKLGCDPRDNGSKGDKSLDLSKEDYSMPEGMRKCREGTLDLTKQKFEKKKTSHLHDDMKVSHREKQLSAGKKKPMGSKYDRISTDKSNNSMRINLSAEPKEKIFQKSSLPCRSKGDNALHENLRKVKVKHPVSIGDRKAGRSESRNHLLGTSVGDETRDCKREVHEKKTLAFRNKSKVGSVDKKNSLVSTSKANLRGDINGGAPSAGPLSMEVAPHLIEENWVCCDKCHKWRLLPYGTNPDQLPQKWLCTMLDWLPGMNCCTVSEEETTDTQRAQCRLSVAGNHDGRLSHSVSTESSITFVNTCLDQNPQDLSFSGGKKKHEIKEVSNPAQYSLSKKLLISTRKNEHVSIERRLQNRSLPSWEKKLEKRLGDVQPQKSKTKREADQESCKLSKKARTDSMHFAEEDHNTGGFSKKEMGNNDKKNSSSREMRCLAKNSTNLYVEKHNQFQKTLVTEDQDTMGIQRKKRKSKDRMNSQIYQGNHSGNRLNSCISMEETSWSKCRKEKKPRKCKFEEKVSSASKGVCELFEKDKMNYLSQSTVDGKNSERRDLRDFQDVKGSPVESVCSSPSRISNQGSPRRTFSGDHGNTDIDFYHFSGQTKSLEGERVGLSNWSGTSRKENAPVSAPINKKSREICRHDGDEVEKYYAGQKVSSIKILNNSNREDNQFRCEGYEASLEKMDAVSQKDCNAASHHNVLQNCSSSRSLDMLDKINQVEKAAGKWKSLDFLFCGDKMENQSWKNSENDASEVNGSSFEDLARAPRQLGKDDRRNGFQDVTRRFPLPDASNTIASNHIRNYFFSQVANDALEGAKDLKHSTDSLKVSESGLQSTELFFQAALKFLHGASLFNPHNNNSTNSGEMTSAEMYVRAAKLCEYCASEFERFNALAYAFLAYKCIEVAYMRGVHSNDLTASRDLNELRTALKRVSPVESPSSSDSDVENLNSEVKVENRNITKDVGCSPAATACIIAARNQPSFVRLLNFAEDVNLAMEASRKSQAAFAAAEIILSETGNTEGISSIKKVLDIGFHDVEGLLRLIRLATESLHKTP</sequence>
<reference evidence="1 2" key="1">
    <citation type="journal article" date="2024" name="Plant Biotechnol. J.">
        <title>Genome and CRISPR/Cas9 system of a widespread forest tree (Populus alba) in the world.</title>
        <authorList>
            <person name="Liu Y.J."/>
            <person name="Jiang P.F."/>
            <person name="Han X.M."/>
            <person name="Li X.Y."/>
            <person name="Wang H.M."/>
            <person name="Wang Y.J."/>
            <person name="Wang X.X."/>
            <person name="Zeng Q.Y."/>
        </authorList>
    </citation>
    <scope>NUCLEOTIDE SEQUENCE [LARGE SCALE GENOMIC DNA]</scope>
    <source>
        <strain evidence="2">cv. PAL-ZL1</strain>
    </source>
</reference>
<keyword evidence="2" id="KW-1185">Reference proteome</keyword>
<gene>
    <name evidence="1" type="ORF">D5086_009838</name>
</gene>
<name>A0ACC4C9B8_POPAL</name>
<accession>A0ACC4C9B8</accession>
<evidence type="ECO:0000313" key="1">
    <source>
        <dbReference type="EMBL" id="KAL3591198.1"/>
    </source>
</evidence>
<organism evidence="1 2">
    <name type="scientific">Populus alba</name>
    <name type="common">White poplar</name>
    <dbReference type="NCBI Taxonomy" id="43335"/>
    <lineage>
        <taxon>Eukaryota</taxon>
        <taxon>Viridiplantae</taxon>
        <taxon>Streptophyta</taxon>
        <taxon>Embryophyta</taxon>
        <taxon>Tracheophyta</taxon>
        <taxon>Spermatophyta</taxon>
        <taxon>Magnoliopsida</taxon>
        <taxon>eudicotyledons</taxon>
        <taxon>Gunneridae</taxon>
        <taxon>Pentapetalae</taxon>
        <taxon>rosids</taxon>
        <taxon>fabids</taxon>
        <taxon>Malpighiales</taxon>
        <taxon>Salicaceae</taxon>
        <taxon>Saliceae</taxon>
        <taxon>Populus</taxon>
    </lineage>
</organism>